<dbReference type="EMBL" id="FZNS01000010">
    <property type="protein sequence ID" value="SNR90130.1"/>
    <property type="molecule type" value="Genomic_DNA"/>
</dbReference>
<keyword evidence="2" id="KW-0732">Signal</keyword>
<dbReference type="AlphaFoldDB" id="A0A239A3K4"/>
<evidence type="ECO:0000313" key="4">
    <source>
        <dbReference type="Proteomes" id="UP000198310"/>
    </source>
</evidence>
<feature type="region of interest" description="Disordered" evidence="1">
    <location>
        <begin position="17"/>
        <end position="39"/>
    </location>
</feature>
<dbReference type="PROSITE" id="PS51257">
    <property type="entry name" value="PROKAR_LIPOPROTEIN"/>
    <property type="match status" value="1"/>
</dbReference>
<dbReference type="Proteomes" id="UP000198310">
    <property type="component" value="Unassembled WGS sequence"/>
</dbReference>
<proteinExistence type="predicted"/>
<protein>
    <recommendedName>
        <fullName evidence="5">Lipoprotein</fullName>
    </recommendedName>
</protein>
<evidence type="ECO:0000313" key="3">
    <source>
        <dbReference type="EMBL" id="SNR90130.1"/>
    </source>
</evidence>
<name>A0A239A3K4_9BACT</name>
<organism evidence="3 4">
    <name type="scientific">Hymenobacter mucosus</name>
    <dbReference type="NCBI Taxonomy" id="1411120"/>
    <lineage>
        <taxon>Bacteria</taxon>
        <taxon>Pseudomonadati</taxon>
        <taxon>Bacteroidota</taxon>
        <taxon>Cytophagia</taxon>
        <taxon>Cytophagales</taxon>
        <taxon>Hymenobacteraceae</taxon>
        <taxon>Hymenobacter</taxon>
    </lineage>
</organism>
<accession>A0A239A3K4</accession>
<feature type="chain" id="PRO_5012241011" description="Lipoprotein" evidence="2">
    <location>
        <begin position="24"/>
        <end position="189"/>
    </location>
</feature>
<evidence type="ECO:0008006" key="5">
    <source>
        <dbReference type="Google" id="ProtNLM"/>
    </source>
</evidence>
<feature type="signal peptide" evidence="2">
    <location>
        <begin position="1"/>
        <end position="23"/>
    </location>
</feature>
<feature type="compositionally biased region" description="Low complexity" evidence="1">
    <location>
        <begin position="20"/>
        <end position="38"/>
    </location>
</feature>
<evidence type="ECO:0000256" key="2">
    <source>
        <dbReference type="SAM" id="SignalP"/>
    </source>
</evidence>
<sequence length="189" mass="20524">MKKYLLFSLVALCACGSPSSETSQPTATTGTAPTTASPVIDEKNGFRELQFGQQRSSIPDLVEMPGRDYVAIKDYQKKPDKEKLQVGNAQISDITYGFYKDKLVRVSLTALGDNTDKLLNAAIGLYGEPTQDKQAILPARAYWWIGEKAIGSYTETGKEGKRGYLVLSDKQAVNEAEKQPANAAGPADL</sequence>
<dbReference type="RefSeq" id="WP_089333840.1">
    <property type="nucleotide sequence ID" value="NZ_FZNS01000010.1"/>
</dbReference>
<reference evidence="4" key="1">
    <citation type="submission" date="2017-06" db="EMBL/GenBank/DDBJ databases">
        <authorList>
            <person name="Varghese N."/>
            <person name="Submissions S."/>
        </authorList>
    </citation>
    <scope>NUCLEOTIDE SEQUENCE [LARGE SCALE GENOMIC DNA]</scope>
    <source>
        <strain evidence="4">DSM 28041</strain>
    </source>
</reference>
<gene>
    <name evidence="3" type="ORF">SAMN06269173_110170</name>
</gene>
<evidence type="ECO:0000256" key="1">
    <source>
        <dbReference type="SAM" id="MobiDB-lite"/>
    </source>
</evidence>
<keyword evidence="4" id="KW-1185">Reference proteome</keyword>